<dbReference type="STRING" id="329046.A0A1Y2D153"/>
<evidence type="ECO:0000256" key="5">
    <source>
        <dbReference type="ARBA" id="ARBA00022989"/>
    </source>
</evidence>
<keyword evidence="7 8" id="KW-0472">Membrane</keyword>
<proteinExistence type="inferred from homology"/>
<dbReference type="HAMAP" id="MF_03109">
    <property type="entry name" value="Sey1"/>
    <property type="match status" value="1"/>
</dbReference>
<dbReference type="EMBL" id="MCGO01000002">
    <property type="protein sequence ID" value="ORY52864.1"/>
    <property type="molecule type" value="Genomic_DNA"/>
</dbReference>
<evidence type="ECO:0000256" key="7">
    <source>
        <dbReference type="ARBA" id="ARBA00023136"/>
    </source>
</evidence>
<dbReference type="PROSITE" id="PS51715">
    <property type="entry name" value="G_GB1_RHD3"/>
    <property type="match status" value="1"/>
</dbReference>
<dbReference type="PANTHER" id="PTHR45923">
    <property type="entry name" value="PROTEIN SEY1"/>
    <property type="match status" value="1"/>
</dbReference>
<dbReference type="GO" id="GO:0005789">
    <property type="term" value="C:endoplasmic reticulum membrane"/>
    <property type="evidence" value="ECO:0007669"/>
    <property type="project" value="UniProtKB-SubCell"/>
</dbReference>
<evidence type="ECO:0000259" key="11">
    <source>
        <dbReference type="PROSITE" id="PS51715"/>
    </source>
</evidence>
<dbReference type="AlphaFoldDB" id="A0A1Y2D153"/>
<feature type="domain" description="GB1/RHD3-type G" evidence="11">
    <location>
        <begin position="54"/>
        <end position="271"/>
    </location>
</feature>
<name>A0A1Y2D153_9FUNG</name>
<feature type="region of interest" description="Disordered" evidence="9">
    <location>
        <begin position="772"/>
        <end position="803"/>
    </location>
</feature>
<gene>
    <name evidence="8" type="primary">SEY1</name>
    <name evidence="12" type="ORF">BCR33DRAFT_693303</name>
</gene>
<dbReference type="SUPFAM" id="SSF52540">
    <property type="entry name" value="P-loop containing nucleoside triphosphate hydrolases"/>
    <property type="match status" value="1"/>
</dbReference>
<feature type="transmembrane region" description="Helical" evidence="10">
    <location>
        <begin position="708"/>
        <end position="729"/>
    </location>
</feature>
<evidence type="ECO:0000313" key="12">
    <source>
        <dbReference type="EMBL" id="ORY52864.1"/>
    </source>
</evidence>
<keyword evidence="4 8" id="KW-0256">Endoplasmic reticulum</keyword>
<dbReference type="Pfam" id="PF20428">
    <property type="entry name" value="Sey1_3HB"/>
    <property type="match status" value="1"/>
</dbReference>
<feature type="compositionally biased region" description="Basic and acidic residues" evidence="9">
    <location>
        <begin position="784"/>
        <end position="803"/>
    </location>
</feature>
<comment type="caution">
    <text evidence="12">The sequence shown here is derived from an EMBL/GenBank/DDBJ whole genome shotgun (WGS) entry which is preliminary data.</text>
</comment>
<evidence type="ECO:0000256" key="10">
    <source>
        <dbReference type="SAM" id="Phobius"/>
    </source>
</evidence>
<keyword evidence="3 8" id="KW-0378">Hydrolase</keyword>
<organism evidence="12 13">
    <name type="scientific">Rhizoclosmatium globosum</name>
    <dbReference type="NCBI Taxonomy" id="329046"/>
    <lineage>
        <taxon>Eukaryota</taxon>
        <taxon>Fungi</taxon>
        <taxon>Fungi incertae sedis</taxon>
        <taxon>Chytridiomycota</taxon>
        <taxon>Chytridiomycota incertae sedis</taxon>
        <taxon>Chytridiomycetes</taxon>
        <taxon>Chytridiales</taxon>
        <taxon>Chytriomycetaceae</taxon>
        <taxon>Rhizoclosmatium</taxon>
    </lineage>
</organism>
<dbReference type="GO" id="GO:0003924">
    <property type="term" value="F:GTPase activity"/>
    <property type="evidence" value="ECO:0007669"/>
    <property type="project" value="UniProtKB-UniRule"/>
</dbReference>
<feature type="topological domain" description="Lumenal" evidence="8">
    <location>
        <begin position="710"/>
        <end position="712"/>
    </location>
</feature>
<keyword evidence="2 8" id="KW-0547">Nucleotide-binding</keyword>
<accession>A0A1Y2D153</accession>
<keyword evidence="5 8" id="KW-1133">Transmembrane helix</keyword>
<dbReference type="OrthoDB" id="1597724at2759"/>
<evidence type="ECO:0000256" key="9">
    <source>
        <dbReference type="SAM" id="MobiDB-lite"/>
    </source>
</evidence>
<reference evidence="12 13" key="1">
    <citation type="submission" date="2016-07" db="EMBL/GenBank/DDBJ databases">
        <title>Pervasive Adenine N6-methylation of Active Genes in Fungi.</title>
        <authorList>
            <consortium name="DOE Joint Genome Institute"/>
            <person name="Mondo S.J."/>
            <person name="Dannebaum R.O."/>
            <person name="Kuo R.C."/>
            <person name="Labutti K."/>
            <person name="Haridas S."/>
            <person name="Kuo A."/>
            <person name="Salamov A."/>
            <person name="Ahrendt S.R."/>
            <person name="Lipzen A."/>
            <person name="Sullivan W."/>
            <person name="Andreopoulos W.B."/>
            <person name="Clum A."/>
            <person name="Lindquist E."/>
            <person name="Daum C."/>
            <person name="Ramamoorthy G.K."/>
            <person name="Gryganskyi A."/>
            <person name="Culley D."/>
            <person name="Magnuson J.K."/>
            <person name="James T.Y."/>
            <person name="O'Malley M.A."/>
            <person name="Stajich J.E."/>
            <person name="Spatafora J.W."/>
            <person name="Visel A."/>
            <person name="Grigoriev I.V."/>
        </authorList>
    </citation>
    <scope>NUCLEOTIDE SEQUENCE [LARGE SCALE GENOMIC DNA]</scope>
    <source>
        <strain evidence="12 13">JEL800</strain>
    </source>
</reference>
<dbReference type="Gene3D" id="3.40.50.300">
    <property type="entry name" value="P-loop containing nucleotide triphosphate hydrolases"/>
    <property type="match status" value="1"/>
</dbReference>
<keyword evidence="1 8" id="KW-0812">Transmembrane</keyword>
<evidence type="ECO:0000256" key="3">
    <source>
        <dbReference type="ARBA" id="ARBA00022801"/>
    </source>
</evidence>
<evidence type="ECO:0000256" key="2">
    <source>
        <dbReference type="ARBA" id="ARBA00022741"/>
    </source>
</evidence>
<evidence type="ECO:0000313" key="13">
    <source>
        <dbReference type="Proteomes" id="UP000193642"/>
    </source>
</evidence>
<comment type="similarity">
    <text evidence="8">Belongs to the TRAFAC class dynamin-like GTPase superfamily. GB1/RHD3 GTPase family. RHD3 subfamily.</text>
</comment>
<feature type="binding site" evidence="8">
    <location>
        <begin position="64"/>
        <end position="71"/>
    </location>
    <ligand>
        <name>GTP</name>
        <dbReference type="ChEBI" id="CHEBI:37565"/>
    </ligand>
</feature>
<dbReference type="FunFam" id="3.40.50.300:FF:000727">
    <property type="entry name" value="Protein SEY1 homolog"/>
    <property type="match status" value="1"/>
</dbReference>
<feature type="transmembrane region" description="Helical" evidence="10">
    <location>
        <begin position="682"/>
        <end position="702"/>
    </location>
</feature>
<dbReference type="Pfam" id="PF05879">
    <property type="entry name" value="RHD3_GTPase"/>
    <property type="match status" value="1"/>
</dbReference>
<dbReference type="InterPro" id="IPR030386">
    <property type="entry name" value="G_GB1_RHD3_dom"/>
</dbReference>
<evidence type="ECO:0000256" key="6">
    <source>
        <dbReference type="ARBA" id="ARBA00023134"/>
    </source>
</evidence>
<dbReference type="Proteomes" id="UP000193642">
    <property type="component" value="Unassembled WGS sequence"/>
</dbReference>
<dbReference type="InterPro" id="IPR027417">
    <property type="entry name" value="P-loop_NTPase"/>
</dbReference>
<feature type="topological domain" description="Cytoplasmic" evidence="8">
    <location>
        <begin position="734"/>
        <end position="803"/>
    </location>
</feature>
<dbReference type="InterPro" id="IPR046758">
    <property type="entry name" value="Sey1/RHD3-like_3HB"/>
</dbReference>
<dbReference type="InterPro" id="IPR008803">
    <property type="entry name" value="RHD3/Sey1"/>
</dbReference>
<evidence type="ECO:0000256" key="8">
    <source>
        <dbReference type="HAMAP-Rule" id="MF_03109"/>
    </source>
</evidence>
<dbReference type="GO" id="GO:0005525">
    <property type="term" value="F:GTP binding"/>
    <property type="evidence" value="ECO:0007669"/>
    <property type="project" value="UniProtKB-UniRule"/>
</dbReference>
<dbReference type="GO" id="GO:0016320">
    <property type="term" value="P:endoplasmic reticulum membrane fusion"/>
    <property type="evidence" value="ECO:0007669"/>
    <property type="project" value="EnsemblFungi"/>
</dbReference>
<sequence>MEDQTVPGSTPDAELRFSRFDPKDSRLQIINDSKLFSPIVTEYMKKHWGLADKGFDYNVVAVFGSQSTGKSTLLNRLFGTNFDVMNESTGRQQTTKGIWVSKAEDTNTLVLDVEGTDGGERFEDQDFERKSALFSLAISEVVIVNMYENNVGLYNGANLGLLKTVLDVNLQLFQQAGSPKTCLYFVIRDFTSQTPLSKLSETLMSYLEKIWAGLSKPDTKKDYSIHDFFTFAFVGLPHKIFARDAFESAVTQLRHKFTDRNNSEYVFVPALHKRVPADGFSTFAKGIWDRIVASKDLDLPTQTQLLAEHRCEEISKEVFEGYFVGGVKSLKAVESGKVLDEFGETANDKVKESLVLFDKDGSRYNSSVYERKRIEFFNKMATYLLPLFNQQLANLSKKTLESFTTSLAAGLAADEASGVFNFASHMETALRSSEAAFRSAAIASTLEGALDWTPDVQFNQFLIEIHRVSGDKRREAVERMVGSVQKVVVGAMKDTVIAKLNAGGPLMWGGVIDAYKDNVVFGIVQVQKRGAGFEASHEEIEQWKGNLQWQTWTGLLDTLKDETKDEAMCARLKNIFESKFRYDENGVPRLWNLEDPIDLYFAAACEEAERALNTYARIDKSITLLGDEILEDQCFARNSQHETKKRFDPACINIISSGRLQNIRDRFKKDADMLFMEAKRSMVVTTAKIPPWFIALTVILGWNEFMLVLFNPVYFTLLAITLGGLYVGYQYGMIGPAYHTGKVMVKGVLREAISELEKNGVDVPEFLKLDGAEKNAKPRRKATKKEGESSQSKEQDEADKKLD</sequence>
<evidence type="ECO:0000256" key="4">
    <source>
        <dbReference type="ARBA" id="ARBA00022824"/>
    </source>
</evidence>
<dbReference type="GO" id="GO:0048309">
    <property type="term" value="P:endoplasmic reticulum inheritance"/>
    <property type="evidence" value="ECO:0007669"/>
    <property type="project" value="EnsemblFungi"/>
</dbReference>
<protein>
    <submittedName>
        <fullName evidence="12">Root hair defective 3 GTP-binding protein</fullName>
    </submittedName>
</protein>
<feature type="topological domain" description="Cytoplasmic" evidence="8">
    <location>
        <begin position="1"/>
        <end position="688"/>
    </location>
</feature>
<dbReference type="CDD" id="cd01851">
    <property type="entry name" value="GBP"/>
    <property type="match status" value="1"/>
</dbReference>
<evidence type="ECO:0000256" key="1">
    <source>
        <dbReference type="ARBA" id="ARBA00022692"/>
    </source>
</evidence>
<keyword evidence="13" id="KW-1185">Reference proteome</keyword>
<comment type="subcellular location">
    <subcellularLocation>
        <location evidence="8">Endoplasmic reticulum membrane</location>
        <topology evidence="8">Multi-pass membrane protein</topology>
    </subcellularLocation>
    <text evidence="8">Enriched in the cortical ER. Concentrated in punctae along the ER tubules.</text>
</comment>
<dbReference type="PANTHER" id="PTHR45923:SF2">
    <property type="entry name" value="PROTEIN SEY1"/>
    <property type="match status" value="1"/>
</dbReference>
<keyword evidence="6 8" id="KW-0342">GTP-binding</keyword>
<dbReference type="GO" id="GO:0032541">
    <property type="term" value="C:cortical endoplasmic reticulum"/>
    <property type="evidence" value="ECO:0007669"/>
    <property type="project" value="EnsemblFungi"/>
</dbReference>